<keyword evidence="5" id="KW-0597">Phosphoprotein</keyword>
<feature type="region of interest" description="Disordered" evidence="13">
    <location>
        <begin position="663"/>
        <end position="787"/>
    </location>
</feature>
<evidence type="ECO:0000256" key="1">
    <source>
        <dbReference type="ARBA" id="ARBA00004123"/>
    </source>
</evidence>
<comment type="subcellular location">
    <subcellularLocation>
        <location evidence="2">Cytoplasm</location>
    </subcellularLocation>
    <subcellularLocation>
        <location evidence="1 12">Nucleus</location>
    </subcellularLocation>
</comment>
<evidence type="ECO:0000256" key="8">
    <source>
        <dbReference type="ARBA" id="ARBA00023125"/>
    </source>
</evidence>
<dbReference type="EMBL" id="JAINUG010000272">
    <property type="protein sequence ID" value="KAJ8384395.1"/>
    <property type="molecule type" value="Genomic_DNA"/>
</dbReference>
<feature type="domain" description="Fork-head" evidence="14">
    <location>
        <begin position="588"/>
        <end position="682"/>
    </location>
</feature>
<keyword evidence="3" id="KW-0217">Developmental protein</keyword>
<dbReference type="GO" id="GO:0000978">
    <property type="term" value="F:RNA polymerase II cis-regulatory region sequence-specific DNA binding"/>
    <property type="evidence" value="ECO:0007669"/>
    <property type="project" value="TreeGrafter"/>
</dbReference>
<dbReference type="PROSITE" id="PS00658">
    <property type="entry name" value="FORK_HEAD_2"/>
    <property type="match status" value="1"/>
</dbReference>
<dbReference type="Gene3D" id="1.10.10.10">
    <property type="entry name" value="Winged helix-like DNA-binding domain superfamily/Winged helix DNA-binding domain"/>
    <property type="match status" value="1"/>
</dbReference>
<sequence>MSSGLVLAHYGCRRIHTGGHRSLGASAAARSEIKDGPELPREEQAKDEDKKTKSVKSGKENLLDLLGSMKVKVTSKKKVRDLPVRGKEPDPAPEAMESTISMFRKATAESLPESRGSLTPELVAAASAAASTLPDRVRAESELLQQLRRHEAVSEAQKKGDGNSIGSIIAEMRVGKRPNVRQNTRPANQIHFDDDGRGYTLGRVVTSEPDVHRRSGLFTQKRLNIFSPASEKVEPAAVTGSELSLWDLELANEITSAANNLPRSGFEEMIQWTQEGKLWEYPINNAAGLEEEASVPFHEHVFLDKHLEDGFPQEGPVRHFMELVVAGLARNPHLTVRQKGQHIAWFRDYFQRKEGLLREDECFNCDAVKLLRAQRPIDQLRAKRLHFRLPPLVFTLPSTELRNRDVGGLWFMRSEWKQTAQASEQSPAESAAAAAALGGDRSGLRAAVASPFVHLAPASAGIQRPRQLEHVLAGPLGQAGAGGNVDFINNLSLLEETEDYQEQKPLVLCNEFQCRESCVHQQAQQQQQQQRQQQQQQQLSSPQVPHQQQVPPLSSPVGGTTTTTTTSSSSSPAAAAQRKSSSSRRNAWGNMSYADLITKAIESSPEKRLTLSQIYDWMVKSVPYFKDKGDSNSSAGWKNSIRHNLSLHSRFIRVQNEGTGKSSWWMLNPEGGKSGKSPRRRAASMDNNSKFAKSRGRAAKKKVSLQGRGGGRRGQPRLPVLQVARQPQLPQQRRLRRLDHVPPAHQLQRQHAERPPLALHARAAGGAGRRRRAAPGVPGRRRRGRGG</sequence>
<dbReference type="CDD" id="cd20060">
    <property type="entry name" value="FH_FOXO1"/>
    <property type="match status" value="1"/>
</dbReference>
<evidence type="ECO:0000256" key="5">
    <source>
        <dbReference type="ARBA" id="ARBA00022553"/>
    </source>
</evidence>
<accession>A0AAD7RHX9</accession>
<dbReference type="GO" id="GO:0000981">
    <property type="term" value="F:DNA-binding transcription factor activity, RNA polymerase II-specific"/>
    <property type="evidence" value="ECO:0007669"/>
    <property type="project" value="TreeGrafter"/>
</dbReference>
<keyword evidence="6" id="KW-0341">Growth regulation</keyword>
<evidence type="ECO:0000256" key="10">
    <source>
        <dbReference type="ARBA" id="ARBA00023242"/>
    </source>
</evidence>
<dbReference type="GO" id="GO:0005763">
    <property type="term" value="C:mitochondrial small ribosomal subunit"/>
    <property type="evidence" value="ECO:0007669"/>
    <property type="project" value="InterPro"/>
</dbReference>
<evidence type="ECO:0000256" key="4">
    <source>
        <dbReference type="ARBA" id="ARBA00022490"/>
    </source>
</evidence>
<protein>
    <recommendedName>
        <fullName evidence="11">Forkhead box protein O</fullName>
    </recommendedName>
</protein>
<keyword evidence="10 12" id="KW-0539">Nucleus</keyword>
<evidence type="ECO:0000256" key="11">
    <source>
        <dbReference type="ARBA" id="ARBA00039893"/>
    </source>
</evidence>
<dbReference type="PANTHER" id="PTHR45767:SF2">
    <property type="entry name" value="FORKHEAD BOX PROTEIN O"/>
    <property type="match status" value="1"/>
</dbReference>
<dbReference type="Pfam" id="PF15433">
    <property type="entry name" value="MRP-S31"/>
    <property type="match status" value="1"/>
</dbReference>
<dbReference type="PRINTS" id="PR00053">
    <property type="entry name" value="FORKHEAD"/>
</dbReference>
<dbReference type="InterPro" id="IPR036390">
    <property type="entry name" value="WH_DNA-bd_sf"/>
</dbReference>
<evidence type="ECO:0000256" key="13">
    <source>
        <dbReference type="SAM" id="MobiDB-lite"/>
    </source>
</evidence>
<dbReference type="GO" id="GO:0003735">
    <property type="term" value="F:structural constituent of ribosome"/>
    <property type="evidence" value="ECO:0007669"/>
    <property type="project" value="InterPro"/>
</dbReference>
<feature type="region of interest" description="Disordered" evidence="13">
    <location>
        <begin position="17"/>
        <end position="61"/>
    </location>
</feature>
<dbReference type="Pfam" id="PF00250">
    <property type="entry name" value="Forkhead"/>
    <property type="match status" value="1"/>
</dbReference>
<dbReference type="InterPro" id="IPR036388">
    <property type="entry name" value="WH-like_DNA-bd_sf"/>
</dbReference>
<feature type="region of interest" description="Disordered" evidence="13">
    <location>
        <begin position="532"/>
        <end position="585"/>
    </location>
</feature>
<evidence type="ECO:0000256" key="2">
    <source>
        <dbReference type="ARBA" id="ARBA00004496"/>
    </source>
</evidence>
<dbReference type="GO" id="GO:0005634">
    <property type="term" value="C:nucleus"/>
    <property type="evidence" value="ECO:0007669"/>
    <property type="project" value="UniProtKB-SubCell"/>
</dbReference>
<feature type="compositionally biased region" description="Low complexity" evidence="13">
    <location>
        <begin position="532"/>
        <end position="580"/>
    </location>
</feature>
<evidence type="ECO:0000259" key="14">
    <source>
        <dbReference type="PROSITE" id="PS50039"/>
    </source>
</evidence>
<feature type="compositionally biased region" description="Basic residues" evidence="13">
    <location>
        <begin position="692"/>
        <end position="703"/>
    </location>
</feature>
<evidence type="ECO:0000313" key="16">
    <source>
        <dbReference type="Proteomes" id="UP001221898"/>
    </source>
</evidence>
<keyword evidence="9" id="KW-0804">Transcription</keyword>
<dbReference type="FunFam" id="1.10.10.10:FF:000032">
    <property type="entry name" value="Forkhead box protein O4"/>
    <property type="match status" value="1"/>
</dbReference>
<keyword evidence="4" id="KW-0963">Cytoplasm</keyword>
<gene>
    <name evidence="15" type="ORF">AAFF_G00205280</name>
</gene>
<evidence type="ECO:0000313" key="15">
    <source>
        <dbReference type="EMBL" id="KAJ8384395.1"/>
    </source>
</evidence>
<feature type="non-terminal residue" evidence="15">
    <location>
        <position position="787"/>
    </location>
</feature>
<feature type="compositionally biased region" description="Basic and acidic residues" evidence="13">
    <location>
        <begin position="31"/>
        <end position="61"/>
    </location>
</feature>
<evidence type="ECO:0000256" key="12">
    <source>
        <dbReference type="PROSITE-ProRule" id="PRU00089"/>
    </source>
</evidence>
<dbReference type="SUPFAM" id="SSF46785">
    <property type="entry name" value="Winged helix' DNA-binding domain"/>
    <property type="match status" value="1"/>
</dbReference>
<feature type="compositionally biased region" description="Basic residues" evidence="13">
    <location>
        <begin position="768"/>
        <end position="787"/>
    </location>
</feature>
<dbReference type="InterPro" id="IPR047408">
    <property type="entry name" value="FH_FOXO1"/>
</dbReference>
<dbReference type="GO" id="GO:0001945">
    <property type="term" value="P:lymph vessel development"/>
    <property type="evidence" value="ECO:0007669"/>
    <property type="project" value="UniProtKB-ARBA"/>
</dbReference>
<dbReference type="Proteomes" id="UP001221898">
    <property type="component" value="Unassembled WGS sequence"/>
</dbReference>
<dbReference type="InterPro" id="IPR026299">
    <property type="entry name" value="MRP-S31"/>
</dbReference>
<proteinExistence type="predicted"/>
<comment type="caution">
    <text evidence="15">The sequence shown here is derived from an EMBL/GenBank/DDBJ whole genome shotgun (WGS) entry which is preliminary data.</text>
</comment>
<evidence type="ECO:0000256" key="6">
    <source>
        <dbReference type="ARBA" id="ARBA00022604"/>
    </source>
</evidence>
<evidence type="ECO:0000256" key="9">
    <source>
        <dbReference type="ARBA" id="ARBA00023163"/>
    </source>
</evidence>
<keyword evidence="8 12" id="KW-0238">DNA-binding</keyword>
<organism evidence="15 16">
    <name type="scientific">Aldrovandia affinis</name>
    <dbReference type="NCBI Taxonomy" id="143900"/>
    <lineage>
        <taxon>Eukaryota</taxon>
        <taxon>Metazoa</taxon>
        <taxon>Chordata</taxon>
        <taxon>Craniata</taxon>
        <taxon>Vertebrata</taxon>
        <taxon>Euteleostomi</taxon>
        <taxon>Actinopterygii</taxon>
        <taxon>Neopterygii</taxon>
        <taxon>Teleostei</taxon>
        <taxon>Notacanthiformes</taxon>
        <taxon>Halosauridae</taxon>
        <taxon>Aldrovandia</taxon>
    </lineage>
</organism>
<keyword evidence="16" id="KW-1185">Reference proteome</keyword>
<feature type="DNA-binding region" description="Fork-head" evidence="12">
    <location>
        <begin position="588"/>
        <end position="682"/>
    </location>
</feature>
<name>A0AAD7RHX9_9TELE</name>
<reference evidence="15" key="1">
    <citation type="journal article" date="2023" name="Science">
        <title>Genome structures resolve the early diversification of teleost fishes.</title>
        <authorList>
            <person name="Parey E."/>
            <person name="Louis A."/>
            <person name="Montfort J."/>
            <person name="Bouchez O."/>
            <person name="Roques C."/>
            <person name="Iampietro C."/>
            <person name="Lluch J."/>
            <person name="Castinel A."/>
            <person name="Donnadieu C."/>
            <person name="Desvignes T."/>
            <person name="Floi Bucao C."/>
            <person name="Jouanno E."/>
            <person name="Wen M."/>
            <person name="Mejri S."/>
            <person name="Dirks R."/>
            <person name="Jansen H."/>
            <person name="Henkel C."/>
            <person name="Chen W.J."/>
            <person name="Zahm M."/>
            <person name="Cabau C."/>
            <person name="Klopp C."/>
            <person name="Thompson A.W."/>
            <person name="Robinson-Rechavi M."/>
            <person name="Braasch I."/>
            <person name="Lecointre G."/>
            <person name="Bobe J."/>
            <person name="Postlethwait J.H."/>
            <person name="Berthelot C."/>
            <person name="Roest Crollius H."/>
            <person name="Guiguen Y."/>
        </authorList>
    </citation>
    <scope>NUCLEOTIDE SEQUENCE</scope>
    <source>
        <strain evidence="15">NC1722</strain>
    </source>
</reference>
<dbReference type="PROSITE" id="PS50039">
    <property type="entry name" value="FORK_HEAD_3"/>
    <property type="match status" value="1"/>
</dbReference>
<feature type="compositionally biased region" description="Low complexity" evidence="13">
    <location>
        <begin position="716"/>
        <end position="732"/>
    </location>
</feature>
<dbReference type="InterPro" id="IPR001766">
    <property type="entry name" value="Fork_head_dom"/>
</dbReference>
<evidence type="ECO:0000256" key="3">
    <source>
        <dbReference type="ARBA" id="ARBA00022473"/>
    </source>
</evidence>
<dbReference type="AlphaFoldDB" id="A0AAD7RHX9"/>
<keyword evidence="7" id="KW-0805">Transcription regulation</keyword>
<evidence type="ECO:0000256" key="7">
    <source>
        <dbReference type="ARBA" id="ARBA00023015"/>
    </source>
</evidence>
<dbReference type="SMART" id="SM00339">
    <property type="entry name" value="FH"/>
    <property type="match status" value="1"/>
</dbReference>
<dbReference type="PANTHER" id="PTHR45767">
    <property type="entry name" value="FORKHEAD BOX PROTEIN O"/>
    <property type="match status" value="1"/>
</dbReference>
<dbReference type="InterPro" id="IPR030456">
    <property type="entry name" value="TF_fork_head_CS_2"/>
</dbReference>